<keyword evidence="4" id="KW-0347">Helicase</keyword>
<dbReference type="GO" id="GO:0005524">
    <property type="term" value="F:ATP binding"/>
    <property type="evidence" value="ECO:0007669"/>
    <property type="project" value="UniProtKB-KW"/>
</dbReference>
<dbReference type="Gene3D" id="1.20.120.1080">
    <property type="match status" value="1"/>
</dbReference>
<dbReference type="EC" id="3.6.4.13" evidence="2"/>
<dbReference type="SUPFAM" id="SSF53098">
    <property type="entry name" value="Ribonuclease H-like"/>
    <property type="match status" value="1"/>
</dbReference>
<keyword evidence="11" id="KW-1185">Reference proteome</keyword>
<dbReference type="SUPFAM" id="SSF52540">
    <property type="entry name" value="P-loop containing nucleoside triphosphate hydrolases"/>
    <property type="match status" value="2"/>
</dbReference>
<gene>
    <name evidence="10" type="ORF">VNO77_42857</name>
</gene>
<dbReference type="InterPro" id="IPR036397">
    <property type="entry name" value="RNaseH_sf"/>
</dbReference>
<feature type="domain" description="Helicase C-terminal" evidence="9">
    <location>
        <begin position="848"/>
        <end position="1021"/>
    </location>
</feature>
<dbReference type="SMART" id="SM00847">
    <property type="entry name" value="HA2"/>
    <property type="match status" value="1"/>
</dbReference>
<dbReference type="InterPro" id="IPR002156">
    <property type="entry name" value="RNaseH_domain"/>
</dbReference>
<organism evidence="10 11">
    <name type="scientific">Canavalia gladiata</name>
    <name type="common">Sword bean</name>
    <name type="synonym">Dolichos gladiatus</name>
    <dbReference type="NCBI Taxonomy" id="3824"/>
    <lineage>
        <taxon>Eukaryota</taxon>
        <taxon>Viridiplantae</taxon>
        <taxon>Streptophyta</taxon>
        <taxon>Embryophyta</taxon>
        <taxon>Tracheophyta</taxon>
        <taxon>Spermatophyta</taxon>
        <taxon>Magnoliopsida</taxon>
        <taxon>eudicotyledons</taxon>
        <taxon>Gunneridae</taxon>
        <taxon>Pentapetalae</taxon>
        <taxon>rosids</taxon>
        <taxon>fabids</taxon>
        <taxon>Fabales</taxon>
        <taxon>Fabaceae</taxon>
        <taxon>Papilionoideae</taxon>
        <taxon>50 kb inversion clade</taxon>
        <taxon>NPAAA clade</taxon>
        <taxon>indigoferoid/millettioid clade</taxon>
        <taxon>Phaseoleae</taxon>
        <taxon>Canavalia</taxon>
    </lineage>
</organism>
<feature type="domain" description="Helicase ATP-binding" evidence="8">
    <location>
        <begin position="476"/>
        <end position="686"/>
    </location>
</feature>
<sequence>MHVTFHQSKNKFLTIRVEVKKQKKPRAASGHGLRTLFAFESLTCTVFCFFFFCCVKVAVMANVDGAGPSQQLPNKVDEPVKVLREKNLKILNDFVASKDQVYIFRGKLPGEERAVLNDLCQRLGLGAKFRGRMEGRKIYVYKMNNEATSQIQVAMSKKRKNREEPESCWNEQAFYDEFNRVWISQALEKFLASNDEVYNFEDELSPEERVLVTELSQKMGLSCTFSGLGIGKKTSVHKTLKEVDTTKVEPHAAFSELSNQNKEEPESPQHQNSIVDESARNKISLTLENFLASKDEVYNFETNLSPEECVAVYQLSQKMGFSVENSGSGIKQKVSVHKIKKKIHTTIKLENLPCFTFSEESQQVLCHLLMNYPPDDEGLWDELVELWGDLRGTDSYFDSAVRKKDFFFSRPCMSKDEITKKLEDLSARMKDPFDLKLINEKRSKLPIASFKDVITSTVESRQVNLLLFDDIEFSLDMHLLGSLVVIICGETGCGKTTQVPQYILDHMWGKGEVCKIFCTQPHHISATSVCERISRERGEKIGDSIGYMIQLESRVGRQSSIVLCTTGVLLKALVSNSSHLLKIGSSKNEISGLTHIIMDEIHERDSYSDVMLVILSCIVLHLRCCRAFNCHVLEVSRHCDLFPTVVSSFLEILPSNPHLRLILMSASVDVAKFSQYFGVCPIIHITGFTYPVRTYYLEDVLSIVKDGADNHLDINHELGPEEKRSLDKAINLAWSNDKWCSLLGFVSSEASPKVINYQHSLTGLSPLMVFAGKGKVDDMCMLLFLGADCQLRAKDGTTALEIVEKENQCVAAELLKKYMDSDFSNNEGKSLLDKYFATVNPKVVDVVLIEQLIRKICIDSKDGGILVFLPSWDEVIRTHERLLASQFFRNRSKFMVISLHSMVPSIGENVFISPRDGCRKIVLSTNIAESAVTVDDIVYVIDIGHVKEKNYDPCDNVLTLQSSWISKASAKQREGHAGRCQPGICYHLYSKVQAASLPDFQVPEIKRMPIEDLCLQVKLFDPSCKIEEFLNRTLDPPGVESIRNAVGVLREFGALTVDEQLTHLGEKLGSLPVHPSTSRMLLFSILMNCLGPALTLACVSEYKDPFVLPILPGEKERAAAARSELASLYGCCGDQFAVLAAFQCWLNSTRMGLESQFCSRYFVSKDTMKKLSRMRMMLAAQLSCNELIHGDVSYYCSNDHDPGILQAVLVAGMYPMVGKLLLPNESGEKFIVQTKSDDNVCMISHSLNSKLSPQKSFDCPLVVYGEITCSDWGKCIRNCAVVGLLPLFLFSKEIAVAPAKDCKEGDNFLSSDNIVRVIIDRWHGFESTASDVSLMYYLREQLSAAILYKVTHSTNVLLPVLRASVHALACILSCDGFSDISTSDPASQNTAIASACSLQSAHINDDATMTNSPISKYSRSASKCPENPNSLSWNASRAGYYQRIAFQWTFPDVGWMKANVDGSYKDQEHPCLAGCGGVFRDATGSWCFGFAQNLGTHASRSLDEENWDNTMTELWGIFTALKLAREKGISKLWIESDSNEALEILNRRRGDTSAFNSIVQSIIELMENWTVRISHCYREVNKVADWLAGYAHTTEVGLHVLDVPPPACVRFLTEDISGVCKHRSVRVSGVGRISLKIPFIDF</sequence>
<dbReference type="CDD" id="cd17917">
    <property type="entry name" value="DEXHc_RHA-like"/>
    <property type="match status" value="1"/>
</dbReference>
<dbReference type="Gene3D" id="3.30.1370.50">
    <property type="entry name" value="R3H-like domain"/>
    <property type="match status" value="3"/>
</dbReference>
<keyword evidence="5" id="KW-0067">ATP-binding</keyword>
<dbReference type="SMART" id="SM00490">
    <property type="entry name" value="HELICc"/>
    <property type="match status" value="1"/>
</dbReference>
<evidence type="ECO:0000256" key="2">
    <source>
        <dbReference type="ARBA" id="ARBA00012552"/>
    </source>
</evidence>
<dbReference type="Pfam" id="PF00271">
    <property type="entry name" value="Helicase_C"/>
    <property type="match status" value="1"/>
</dbReference>
<evidence type="ECO:0000256" key="3">
    <source>
        <dbReference type="ARBA" id="ARBA00022741"/>
    </source>
</evidence>
<dbReference type="Pfam" id="PF07717">
    <property type="entry name" value="OB_NTP_bind"/>
    <property type="match status" value="1"/>
</dbReference>
<dbReference type="InterPro" id="IPR014001">
    <property type="entry name" value="Helicase_ATP-bd"/>
</dbReference>
<dbReference type="Pfam" id="PF21010">
    <property type="entry name" value="HA2_C"/>
    <property type="match status" value="1"/>
</dbReference>
<dbReference type="InterPro" id="IPR001650">
    <property type="entry name" value="Helicase_C-like"/>
</dbReference>
<evidence type="ECO:0000259" key="8">
    <source>
        <dbReference type="PROSITE" id="PS51192"/>
    </source>
</evidence>
<dbReference type="InterPro" id="IPR036770">
    <property type="entry name" value="Ankyrin_rpt-contain_sf"/>
</dbReference>
<dbReference type="CDD" id="cd06222">
    <property type="entry name" value="RNase_H_like"/>
    <property type="match status" value="1"/>
</dbReference>
<accession>A0AAN9JVA1</accession>
<comment type="catalytic activity">
    <reaction evidence="6">
        <text>ATP + H2O = ADP + phosphate + H(+)</text>
        <dbReference type="Rhea" id="RHEA:13065"/>
        <dbReference type="ChEBI" id="CHEBI:15377"/>
        <dbReference type="ChEBI" id="CHEBI:15378"/>
        <dbReference type="ChEBI" id="CHEBI:30616"/>
        <dbReference type="ChEBI" id="CHEBI:43474"/>
        <dbReference type="ChEBI" id="CHEBI:456216"/>
        <dbReference type="EC" id="3.6.4.13"/>
    </reaction>
</comment>
<dbReference type="InterPro" id="IPR036867">
    <property type="entry name" value="R3H_dom_sf"/>
</dbReference>
<dbReference type="GO" id="GO:0005886">
    <property type="term" value="C:plasma membrane"/>
    <property type="evidence" value="ECO:0007669"/>
    <property type="project" value="UniProtKB-SubCell"/>
</dbReference>
<dbReference type="Gene3D" id="3.40.50.300">
    <property type="entry name" value="P-loop containing nucleotide triphosphate hydrolases"/>
    <property type="match status" value="2"/>
</dbReference>
<comment type="caution">
    <text evidence="10">The sequence shown here is derived from an EMBL/GenBank/DDBJ whole genome shotgun (WGS) entry which is preliminary data.</text>
</comment>
<dbReference type="GO" id="GO:0004523">
    <property type="term" value="F:RNA-DNA hybrid ribonuclease activity"/>
    <property type="evidence" value="ECO:0007669"/>
    <property type="project" value="InterPro"/>
</dbReference>
<dbReference type="Gene3D" id="3.30.420.10">
    <property type="entry name" value="Ribonuclease H-like superfamily/Ribonuclease H"/>
    <property type="match status" value="1"/>
</dbReference>
<dbReference type="InterPro" id="IPR012337">
    <property type="entry name" value="RNaseH-like_sf"/>
</dbReference>
<evidence type="ECO:0000256" key="5">
    <source>
        <dbReference type="ARBA" id="ARBA00022840"/>
    </source>
</evidence>
<dbReference type="InterPro" id="IPR011709">
    <property type="entry name" value="DEAD-box_helicase_OB_fold"/>
</dbReference>
<dbReference type="Gene3D" id="1.25.40.20">
    <property type="entry name" value="Ankyrin repeat-containing domain"/>
    <property type="match status" value="1"/>
</dbReference>
<dbReference type="EMBL" id="JAYMYQ010000011">
    <property type="protein sequence ID" value="KAK7304961.1"/>
    <property type="molecule type" value="Genomic_DNA"/>
</dbReference>
<keyword evidence="3" id="KW-0547">Nucleotide-binding</keyword>
<evidence type="ECO:0000259" key="9">
    <source>
        <dbReference type="PROSITE" id="PS51194"/>
    </source>
</evidence>
<evidence type="ECO:0000256" key="6">
    <source>
        <dbReference type="ARBA" id="ARBA00047984"/>
    </source>
</evidence>
<dbReference type="CDD" id="cd18791">
    <property type="entry name" value="SF2_C_RHA"/>
    <property type="match status" value="1"/>
</dbReference>
<dbReference type="Proteomes" id="UP001367508">
    <property type="component" value="Unassembled WGS sequence"/>
</dbReference>
<name>A0AAN9JVA1_CANGL</name>
<evidence type="ECO:0000256" key="4">
    <source>
        <dbReference type="ARBA" id="ARBA00022806"/>
    </source>
</evidence>
<dbReference type="SUPFAM" id="SSF48403">
    <property type="entry name" value="Ankyrin repeat"/>
    <property type="match status" value="1"/>
</dbReference>
<keyword evidence="4" id="KW-0378">Hydrolase</keyword>
<evidence type="ECO:0000313" key="10">
    <source>
        <dbReference type="EMBL" id="KAK7304961.1"/>
    </source>
</evidence>
<dbReference type="SMART" id="SM00487">
    <property type="entry name" value="DEXDc"/>
    <property type="match status" value="1"/>
</dbReference>
<protein>
    <recommendedName>
        <fullName evidence="2">RNA helicase</fullName>
        <ecNumber evidence="2">3.6.4.13</ecNumber>
    </recommendedName>
</protein>
<reference evidence="10 11" key="1">
    <citation type="submission" date="2024-01" db="EMBL/GenBank/DDBJ databases">
        <title>The genomes of 5 underutilized Papilionoideae crops provide insights into root nodulation and disease resistanc.</title>
        <authorList>
            <person name="Jiang F."/>
        </authorList>
    </citation>
    <scope>NUCLEOTIDE SEQUENCE [LARGE SCALE GENOMIC DNA]</scope>
    <source>
        <strain evidence="10">LVBAO_FW01</strain>
        <tissue evidence="10">Leaves</tissue>
    </source>
</reference>
<dbReference type="PANTHER" id="PTHR18934:SF213">
    <property type="entry name" value="3'-5' RNA HELICASE YTHDC2"/>
    <property type="match status" value="1"/>
</dbReference>
<dbReference type="FunFam" id="3.40.50.300:FF:000860">
    <property type="entry name" value="DExH-box ATP-dependent RNA helicase DExH6"/>
    <property type="match status" value="1"/>
</dbReference>
<evidence type="ECO:0000313" key="11">
    <source>
        <dbReference type="Proteomes" id="UP001367508"/>
    </source>
</evidence>
<dbReference type="Pfam" id="PF00270">
    <property type="entry name" value="DEAD"/>
    <property type="match status" value="1"/>
</dbReference>
<evidence type="ECO:0000256" key="1">
    <source>
        <dbReference type="ARBA" id="ARBA00004202"/>
    </source>
</evidence>
<dbReference type="PROSITE" id="PS51192">
    <property type="entry name" value="HELICASE_ATP_BIND_1"/>
    <property type="match status" value="1"/>
</dbReference>
<dbReference type="PANTHER" id="PTHR18934">
    <property type="entry name" value="ATP-DEPENDENT RNA HELICASE"/>
    <property type="match status" value="1"/>
</dbReference>
<dbReference type="InterPro" id="IPR044730">
    <property type="entry name" value="RNase_H-like_dom_plant"/>
</dbReference>
<proteinExistence type="predicted"/>
<dbReference type="GO" id="GO:0003723">
    <property type="term" value="F:RNA binding"/>
    <property type="evidence" value="ECO:0007669"/>
    <property type="project" value="TreeGrafter"/>
</dbReference>
<dbReference type="GO" id="GO:0003724">
    <property type="term" value="F:RNA helicase activity"/>
    <property type="evidence" value="ECO:0007669"/>
    <property type="project" value="UniProtKB-EC"/>
</dbReference>
<evidence type="ECO:0000256" key="7">
    <source>
        <dbReference type="SAM" id="MobiDB-lite"/>
    </source>
</evidence>
<dbReference type="InterPro" id="IPR027417">
    <property type="entry name" value="P-loop_NTPase"/>
</dbReference>
<feature type="region of interest" description="Disordered" evidence="7">
    <location>
        <begin position="256"/>
        <end position="275"/>
    </location>
</feature>
<dbReference type="InterPro" id="IPR007502">
    <property type="entry name" value="Helicase-assoc_dom"/>
</dbReference>
<dbReference type="Pfam" id="PF13456">
    <property type="entry name" value="RVT_3"/>
    <property type="match status" value="1"/>
</dbReference>
<dbReference type="InterPro" id="IPR011545">
    <property type="entry name" value="DEAD/DEAH_box_helicase_dom"/>
</dbReference>
<comment type="subcellular location">
    <subcellularLocation>
        <location evidence="1">Cell membrane</location>
        <topology evidence="1">Peripheral membrane protein</topology>
    </subcellularLocation>
</comment>
<dbReference type="PROSITE" id="PS51194">
    <property type="entry name" value="HELICASE_CTER"/>
    <property type="match status" value="1"/>
</dbReference>